<name>A0A8S5LXR0_9CAUD</name>
<sequence>MNTIAIVVSLFALLLALFIYVKQGNNAIFTDSVERLRKDLTINVLDEEVEPSLYISFSNSFLIVEYKHSKLPNRYVQQFPAHFVNAIGSTSYLLAINDVRNSAGEFFLKQYREKK</sequence>
<reference evidence="1" key="1">
    <citation type="journal article" date="2021" name="Proc. Natl. Acad. Sci. U.S.A.">
        <title>A Catalog of Tens of Thousands of Viruses from Human Metagenomes Reveals Hidden Associations with Chronic Diseases.</title>
        <authorList>
            <person name="Tisza M.J."/>
            <person name="Buck C.B."/>
        </authorList>
    </citation>
    <scope>NUCLEOTIDE SEQUENCE</scope>
    <source>
        <strain evidence="1">CtZgq1</strain>
    </source>
</reference>
<proteinExistence type="predicted"/>
<dbReference type="EMBL" id="BK014762">
    <property type="protein sequence ID" value="DAD74631.1"/>
    <property type="molecule type" value="Genomic_DNA"/>
</dbReference>
<organism evidence="1">
    <name type="scientific">Myoviridae sp. ctZgq1</name>
    <dbReference type="NCBI Taxonomy" id="2826666"/>
    <lineage>
        <taxon>Viruses</taxon>
        <taxon>Duplodnaviria</taxon>
        <taxon>Heunggongvirae</taxon>
        <taxon>Uroviricota</taxon>
        <taxon>Caudoviricetes</taxon>
    </lineage>
</organism>
<accession>A0A8S5LXR0</accession>
<evidence type="ECO:0000313" key="1">
    <source>
        <dbReference type="EMBL" id="DAD74631.1"/>
    </source>
</evidence>
<protein>
    <submittedName>
        <fullName evidence="1">Uncharacterized protein</fullName>
    </submittedName>
</protein>